<gene>
    <name evidence="1" type="ORF">BFW01_g1856</name>
</gene>
<proteinExistence type="predicted"/>
<accession>A0A8H7MCY2</accession>
<dbReference type="AlphaFoldDB" id="A0A8H7MCY2"/>
<name>A0A8H7MCY2_9PEZI</name>
<protein>
    <submittedName>
        <fullName evidence="1">Uncharacterized protein</fullName>
    </submittedName>
</protein>
<evidence type="ECO:0000313" key="1">
    <source>
        <dbReference type="EMBL" id="KAF9630984.1"/>
    </source>
</evidence>
<sequence>MVEKNREAVEEKLKESITDPLAQVTFDEAYRYARDKDSKMIKLALRIRSTAAFCQGWGSITGPETLGTPEVDNAAEGYCGTRPISPALCHQLDVAFLRMMERDERALVKELKRAIFQKNPKPWYEIFLAYFVIMWHLKYIHGQAVGFMKSQEHTDTGEKVSSVVKSMVNEWENSAGNMLYHFRYVLRAFLPFQKENMANVKKLGGLDGHGVSYLERAVSLLDKKGNDIPI</sequence>
<comment type="caution">
    <text evidence="1">The sequence shown here is derived from an EMBL/GenBank/DDBJ whole genome shotgun (WGS) entry which is preliminary data.</text>
</comment>
<organism evidence="1 2">
    <name type="scientific">Lasiodiplodia theobromae</name>
    <dbReference type="NCBI Taxonomy" id="45133"/>
    <lineage>
        <taxon>Eukaryota</taxon>
        <taxon>Fungi</taxon>
        <taxon>Dikarya</taxon>
        <taxon>Ascomycota</taxon>
        <taxon>Pezizomycotina</taxon>
        <taxon>Dothideomycetes</taxon>
        <taxon>Dothideomycetes incertae sedis</taxon>
        <taxon>Botryosphaeriales</taxon>
        <taxon>Botryosphaeriaceae</taxon>
        <taxon>Lasiodiplodia</taxon>
    </lineage>
</organism>
<dbReference type="EMBL" id="MDYX01000047">
    <property type="protein sequence ID" value="KAF9630984.1"/>
    <property type="molecule type" value="Genomic_DNA"/>
</dbReference>
<reference evidence="1" key="2">
    <citation type="journal article" date="2018" name="DNA Res.">
        <title>Comparative genome and transcriptome analyses reveal adaptations to opportunistic infections in woody plant degrading pathogens of Botryosphaeriaceae.</title>
        <authorList>
            <person name="Yan J.Y."/>
            <person name="Zhao W.S."/>
            <person name="Chen Z."/>
            <person name="Xing Q.K."/>
            <person name="Zhang W."/>
            <person name="Chethana K.W.T."/>
            <person name="Xue M.F."/>
            <person name="Xu J.P."/>
            <person name="Phillips A.J.L."/>
            <person name="Wang Y."/>
            <person name="Liu J.H."/>
            <person name="Liu M."/>
            <person name="Zhou Y."/>
            <person name="Jayawardena R.S."/>
            <person name="Manawasinghe I.S."/>
            <person name="Huang J.B."/>
            <person name="Qiao G.H."/>
            <person name="Fu C.Y."/>
            <person name="Guo F.F."/>
            <person name="Dissanayake A.J."/>
            <person name="Peng Y.L."/>
            <person name="Hyde K.D."/>
            <person name="Li X.H."/>
        </authorList>
    </citation>
    <scope>NUCLEOTIDE SEQUENCE</scope>
    <source>
        <strain evidence="1">CSS-01s</strain>
    </source>
</reference>
<evidence type="ECO:0000313" key="2">
    <source>
        <dbReference type="Proteomes" id="UP000627934"/>
    </source>
</evidence>
<dbReference type="Proteomes" id="UP000627934">
    <property type="component" value="Unassembled WGS sequence"/>
</dbReference>
<reference evidence="1" key="1">
    <citation type="submission" date="2016-08" db="EMBL/GenBank/DDBJ databases">
        <authorList>
            <person name="Yan J."/>
        </authorList>
    </citation>
    <scope>NUCLEOTIDE SEQUENCE</scope>
    <source>
        <strain evidence="1">CSS-01s</strain>
    </source>
</reference>